<organism evidence="3 4">
    <name type="scientific">Acidovorax kalamii</name>
    <dbReference type="NCBI Taxonomy" id="2004485"/>
    <lineage>
        <taxon>Bacteria</taxon>
        <taxon>Pseudomonadati</taxon>
        <taxon>Pseudomonadota</taxon>
        <taxon>Betaproteobacteria</taxon>
        <taxon>Burkholderiales</taxon>
        <taxon>Comamonadaceae</taxon>
        <taxon>Acidovorax</taxon>
    </lineage>
</organism>
<feature type="compositionally biased region" description="Acidic residues" evidence="1">
    <location>
        <begin position="468"/>
        <end position="489"/>
    </location>
</feature>
<reference evidence="3 4" key="1">
    <citation type="submission" date="2017-07" db="EMBL/GenBank/DDBJ databases">
        <title>Acidovorax KNDSW TSA 6 genome sequence and assembly.</title>
        <authorList>
            <person name="Mayilraj S."/>
        </authorList>
    </citation>
    <scope>NUCLEOTIDE SEQUENCE [LARGE SCALE GENOMIC DNA]</scope>
    <source>
        <strain evidence="3 4">KNDSW-TSA6</strain>
    </source>
</reference>
<name>A0A235EL39_9BURK</name>
<keyword evidence="2" id="KW-0472">Membrane</keyword>
<evidence type="ECO:0000256" key="1">
    <source>
        <dbReference type="SAM" id="MobiDB-lite"/>
    </source>
</evidence>
<gene>
    <name evidence="3" type="ORF">CBY09_12365</name>
</gene>
<sequence length="1311" mass="143972">MHNTQQHTQSPAAPPRIANIPLSPDGARHACVIVHGPGRASSPPEGLQMVFRFSADGQGGWIAAAMADDGRWGYIDGEARWRTPPTLDSARSHSDDGMARFLQDGHWGFVNRAGEVVIPPRFEDTRPFHDGLCAVKVGPNAWRIIDREGRFTCEDSFHDLSLFGAEGLARAVVWKKDKNQRRQGFVNRHGQWVIEPRFKAVEPFGELPVTPASLDAETWGLIDTRGEWVLEPRYPRIDAFNSEGLAFFDEPDAWNNGHGYLDAKGHVVVKGERHLSHYMACGLAANTYNGTDFLRADGTTLPTPPLAFGSHFRTEGHFAVARTAVRRGDTSPPTWALLHTDGQLIPLGDPLLEPLTNSDGWLVEEQPDTPLVPFLTRDGQVAWIDKDGAMVWRATYDGQHATLQDADGTALWRSGAGAPCQPPRPFFEPPVTEHLEGIATLDGIAPLAQSMLADAEARLHRLAAGETLEPETASDEDDDDDDEEEDEDTVQAHRAVVVRRVMRTYISEEHNGPYEFLCGQLSDTVEQARTAMVRALTEPYGTPDPDPEHAAPTQYSTSHTLAWAVPLAQALPGDSGVLRETREQWLSLYQHADSGDGDAWWELWLMAAPSLDALETAQRARRQAIARHANAEGADNAAKNGEDSEGGAPPQAERPLPQTREEWLQAVASDRYAIAQVPAPWCDDAMVDAALASDVEALAWVPAAFQTPERLSALIRRGAEVAANIPPQCMTTEGLALARALYAGQHEWDWRDERNSRLPTEWDHNSLYDLWGCLLTPALALQAVRAGTPLRALAHWLRTDAVEQAALKADIYNISYIDKSRITPELAALAVRHDYGCLIEEIPPALITPALCLASARTNGLSLAKIPAPLRSVEVCVAALQDRSDMFPHVPEPLRLEVTTRLIEDDLADARKEGDAREGSHWHGTRAWVKLWAGDCEGALADAQRGRPEMRYEQHAHYVMASAHRALGNHQAAALEASTVLSLDSTYRAQWDEAEDTRWLQALAQGQTAAADDATLVAQLHTHPRTLADIPRERITHAMVDAALAADEDTVRFVPRRLMTPARYAAALRQNVKEFGQIPPAMLSEEACIEHVRSGGWRLESVPQAQRTLTVCAWAVRSNGSAIEHVPEALRSQVPGAIRQLPPEDDDDSSSTTSGSDWLTRKLADSLMGSHETATGRLRQKGLFTAFALKTMLGAKSADTPTLGGLAGWFEVRPFLAMVTHLVLGLAALVAHAFVSVAAWRAEGPWIGLGTALLMGFSELYWAWRFLFSAPLSPWLGAACAVVLLYTFGWRGLYRRVGLVYAARARERGED</sequence>
<dbReference type="InterPro" id="IPR032774">
    <property type="entry name" value="WG_beta_rep"/>
</dbReference>
<evidence type="ECO:0008006" key="5">
    <source>
        <dbReference type="Google" id="ProtNLM"/>
    </source>
</evidence>
<comment type="caution">
    <text evidence="3">The sequence shown here is derived from an EMBL/GenBank/DDBJ whole genome shotgun (WGS) entry which is preliminary data.</text>
</comment>
<accession>A0A235EL39</accession>
<evidence type="ECO:0000256" key="2">
    <source>
        <dbReference type="SAM" id="Phobius"/>
    </source>
</evidence>
<dbReference type="Pfam" id="PF14903">
    <property type="entry name" value="WG_beta_rep"/>
    <property type="match status" value="4"/>
</dbReference>
<keyword evidence="2" id="KW-0812">Transmembrane</keyword>
<evidence type="ECO:0000313" key="4">
    <source>
        <dbReference type="Proteomes" id="UP000215441"/>
    </source>
</evidence>
<feature type="transmembrane region" description="Helical" evidence="2">
    <location>
        <begin position="1215"/>
        <end position="1239"/>
    </location>
</feature>
<keyword evidence="2" id="KW-1133">Transmembrane helix</keyword>
<dbReference type="PANTHER" id="PTHR37841:SF1">
    <property type="entry name" value="DUF3298 DOMAIN-CONTAINING PROTEIN"/>
    <property type="match status" value="1"/>
</dbReference>
<proteinExistence type="predicted"/>
<feature type="region of interest" description="Disordered" evidence="1">
    <location>
        <begin position="463"/>
        <end position="491"/>
    </location>
</feature>
<feature type="transmembrane region" description="Helical" evidence="2">
    <location>
        <begin position="1246"/>
        <end position="1264"/>
    </location>
</feature>
<evidence type="ECO:0000313" key="3">
    <source>
        <dbReference type="EMBL" id="OYD49748.1"/>
    </source>
</evidence>
<feature type="region of interest" description="Disordered" evidence="1">
    <location>
        <begin position="1138"/>
        <end position="1157"/>
    </location>
</feature>
<feature type="transmembrane region" description="Helical" evidence="2">
    <location>
        <begin position="1276"/>
        <end position="1294"/>
    </location>
</feature>
<protein>
    <recommendedName>
        <fullName evidence="5">WG repeat-containing protein</fullName>
    </recommendedName>
</protein>
<dbReference type="Proteomes" id="UP000215441">
    <property type="component" value="Unassembled WGS sequence"/>
</dbReference>
<dbReference type="EMBL" id="NOIG01000008">
    <property type="protein sequence ID" value="OYD49748.1"/>
    <property type="molecule type" value="Genomic_DNA"/>
</dbReference>
<dbReference type="OrthoDB" id="5380961at2"/>
<keyword evidence="4" id="KW-1185">Reference proteome</keyword>
<feature type="region of interest" description="Disordered" evidence="1">
    <location>
        <begin position="630"/>
        <end position="656"/>
    </location>
</feature>
<dbReference type="RefSeq" id="WP_094289910.1">
    <property type="nucleotide sequence ID" value="NZ_NOIG01000008.1"/>
</dbReference>
<dbReference type="PANTHER" id="PTHR37841">
    <property type="entry name" value="GLR2918 PROTEIN"/>
    <property type="match status" value="1"/>
</dbReference>